<evidence type="ECO:0000313" key="3">
    <source>
        <dbReference type="Proteomes" id="UP000283090"/>
    </source>
</evidence>
<feature type="chain" id="PRO_5019500245" evidence="1">
    <location>
        <begin position="20"/>
        <end position="143"/>
    </location>
</feature>
<dbReference type="VEuPathDB" id="FungiDB:DFL_000834"/>
<sequence length="143" mass="14899">MHFSSLLISAAATFGLSSAIITGISAPATIKPGDGFNFYINTANYIQSVDDIAIAVGIAGGKGFPGALGQVTDSWYLGPEKSNIVTRIPHWTSIPSTTPKGKATYTAAIFSLYGAADTQTLVTYNVTVTIGDKTSTNYVTSKP</sequence>
<keyword evidence="3" id="KW-1185">Reference proteome</keyword>
<dbReference type="EMBL" id="SAEB01000001">
    <property type="protein sequence ID" value="RVD89844.1"/>
    <property type="molecule type" value="Genomic_DNA"/>
</dbReference>
<dbReference type="Proteomes" id="UP000283090">
    <property type="component" value="Unassembled WGS sequence"/>
</dbReference>
<comment type="caution">
    <text evidence="2">The sequence shown here is derived from an EMBL/GenBank/DDBJ whole genome shotgun (WGS) entry which is preliminary data.</text>
</comment>
<dbReference type="Pfam" id="PF19271">
    <property type="entry name" value="Nis1"/>
    <property type="match status" value="1"/>
</dbReference>
<name>A0A437AF28_ARTFL</name>
<organism evidence="2 3">
    <name type="scientific">Arthrobotrys flagrans</name>
    <name type="common">Nematode-trapping fungus</name>
    <name type="synonym">Trichothecium flagrans</name>
    <dbReference type="NCBI Taxonomy" id="97331"/>
    <lineage>
        <taxon>Eukaryota</taxon>
        <taxon>Fungi</taxon>
        <taxon>Dikarya</taxon>
        <taxon>Ascomycota</taxon>
        <taxon>Pezizomycotina</taxon>
        <taxon>Orbiliomycetes</taxon>
        <taxon>Orbiliales</taxon>
        <taxon>Orbiliaceae</taxon>
        <taxon>Arthrobotrys</taxon>
    </lineage>
</organism>
<gene>
    <name evidence="2" type="ORF">DFL_000834</name>
</gene>
<evidence type="ECO:0000256" key="1">
    <source>
        <dbReference type="SAM" id="SignalP"/>
    </source>
</evidence>
<reference evidence="2 3" key="1">
    <citation type="submission" date="2019-01" db="EMBL/GenBank/DDBJ databases">
        <title>Intercellular communication is required for trap formation in the nematode-trapping fungus Duddingtonia flagrans.</title>
        <authorList>
            <person name="Youssar L."/>
            <person name="Wernet V."/>
            <person name="Hensel N."/>
            <person name="Hildebrandt H.-G."/>
            <person name="Fischer R."/>
        </authorList>
    </citation>
    <scope>NUCLEOTIDE SEQUENCE [LARGE SCALE GENOMIC DNA]</scope>
    <source>
        <strain evidence="2 3">CBS H-5679</strain>
    </source>
</reference>
<feature type="signal peptide" evidence="1">
    <location>
        <begin position="1"/>
        <end position="19"/>
    </location>
</feature>
<dbReference type="OrthoDB" id="3913322at2759"/>
<protein>
    <submittedName>
        <fullName evidence="2">Uncharacterized protein</fullName>
    </submittedName>
</protein>
<dbReference type="AlphaFoldDB" id="A0A437AF28"/>
<dbReference type="RefSeq" id="XP_067495388.1">
    <property type="nucleotide sequence ID" value="XM_067638059.1"/>
</dbReference>
<accession>A0A437AF28</accession>
<proteinExistence type="predicted"/>
<evidence type="ECO:0000313" key="2">
    <source>
        <dbReference type="EMBL" id="RVD89844.1"/>
    </source>
</evidence>
<dbReference type="InterPro" id="IPR045469">
    <property type="entry name" value="Nis1"/>
</dbReference>
<dbReference type="GeneID" id="93583145"/>
<keyword evidence="1" id="KW-0732">Signal</keyword>